<evidence type="ECO:0000256" key="1">
    <source>
        <dbReference type="ARBA" id="ARBA00004651"/>
    </source>
</evidence>
<dbReference type="PROSITE" id="PS50929">
    <property type="entry name" value="ABC_TM1F"/>
    <property type="match status" value="1"/>
</dbReference>
<dbReference type="SUPFAM" id="SSF52540">
    <property type="entry name" value="P-loop containing nucleoside triphosphate hydrolases"/>
    <property type="match status" value="1"/>
</dbReference>
<keyword evidence="7 9" id="KW-1133">Transmembrane helix</keyword>
<dbReference type="FunFam" id="3.40.50.300:FF:001444">
    <property type="entry name" value="ABC transporter ATP-binding protein"/>
    <property type="match status" value="1"/>
</dbReference>
<dbReference type="InterPro" id="IPR003593">
    <property type="entry name" value="AAA+_ATPase"/>
</dbReference>
<dbReference type="InterPro" id="IPR017871">
    <property type="entry name" value="ABC_transporter-like_CS"/>
</dbReference>
<dbReference type="InterPro" id="IPR011527">
    <property type="entry name" value="ABC1_TM_dom"/>
</dbReference>
<dbReference type="PANTHER" id="PTHR24221">
    <property type="entry name" value="ATP-BINDING CASSETTE SUB-FAMILY B"/>
    <property type="match status" value="1"/>
</dbReference>
<feature type="domain" description="ABC transporter" evidence="10">
    <location>
        <begin position="334"/>
        <end position="569"/>
    </location>
</feature>
<dbReference type="PROSITE" id="PS50893">
    <property type="entry name" value="ABC_TRANSPORTER_2"/>
    <property type="match status" value="1"/>
</dbReference>
<dbReference type="SMART" id="SM00382">
    <property type="entry name" value="AAA"/>
    <property type="match status" value="1"/>
</dbReference>
<dbReference type="Pfam" id="PF00005">
    <property type="entry name" value="ABC_tran"/>
    <property type="match status" value="1"/>
</dbReference>
<evidence type="ECO:0000313" key="13">
    <source>
        <dbReference type="Proteomes" id="UP000552954"/>
    </source>
</evidence>
<dbReference type="AlphaFoldDB" id="A0A849KIM8"/>
<dbReference type="NCBIfam" id="TIGR01842">
    <property type="entry name" value="type_I_sec_PrtD"/>
    <property type="match status" value="1"/>
</dbReference>
<feature type="transmembrane region" description="Helical" evidence="9">
    <location>
        <begin position="25"/>
        <end position="48"/>
    </location>
</feature>
<feature type="transmembrane region" description="Helical" evidence="9">
    <location>
        <begin position="148"/>
        <end position="177"/>
    </location>
</feature>
<reference evidence="12 13" key="1">
    <citation type="submission" date="2020-05" db="EMBL/GenBank/DDBJ databases">
        <authorList>
            <person name="Khan S.A."/>
            <person name="Jeon C.O."/>
            <person name="Chun B.H."/>
        </authorList>
    </citation>
    <scope>NUCLEOTIDE SEQUENCE [LARGE SCALE GENOMIC DNA]</scope>
    <source>
        <strain evidence="12 13">B156</strain>
    </source>
</reference>
<dbReference type="InterPro" id="IPR039421">
    <property type="entry name" value="Type_1_exporter"/>
</dbReference>
<dbReference type="GO" id="GO:0005524">
    <property type="term" value="F:ATP binding"/>
    <property type="evidence" value="ECO:0007669"/>
    <property type="project" value="UniProtKB-KW"/>
</dbReference>
<dbReference type="InterPro" id="IPR003439">
    <property type="entry name" value="ABC_transporter-like_ATP-bd"/>
</dbReference>
<evidence type="ECO:0000256" key="9">
    <source>
        <dbReference type="SAM" id="Phobius"/>
    </source>
</evidence>
<keyword evidence="13" id="KW-1185">Reference proteome</keyword>
<evidence type="ECO:0000256" key="6">
    <source>
        <dbReference type="ARBA" id="ARBA00022840"/>
    </source>
</evidence>
<gene>
    <name evidence="12" type="ORF">HK415_16530</name>
</gene>
<comment type="subcellular location">
    <subcellularLocation>
        <location evidence="1">Cell membrane</location>
        <topology evidence="1">Multi-pass membrane protein</topology>
    </subcellularLocation>
</comment>
<organism evidence="12 13">
    <name type="scientific">Ramlibacter montanisoli</name>
    <dbReference type="NCBI Taxonomy" id="2732512"/>
    <lineage>
        <taxon>Bacteria</taxon>
        <taxon>Pseudomonadati</taxon>
        <taxon>Pseudomonadota</taxon>
        <taxon>Betaproteobacteria</taxon>
        <taxon>Burkholderiales</taxon>
        <taxon>Comamonadaceae</taxon>
        <taxon>Ramlibacter</taxon>
    </lineage>
</organism>
<evidence type="ECO:0000256" key="3">
    <source>
        <dbReference type="ARBA" id="ARBA00022475"/>
    </source>
</evidence>
<dbReference type="EMBL" id="JABFCS010000001">
    <property type="protein sequence ID" value="NNU44431.1"/>
    <property type="molecule type" value="Genomic_DNA"/>
</dbReference>
<dbReference type="GO" id="GO:0140359">
    <property type="term" value="F:ABC-type transporter activity"/>
    <property type="evidence" value="ECO:0007669"/>
    <property type="project" value="InterPro"/>
</dbReference>
<accession>A0A849KIM8</accession>
<keyword evidence="5" id="KW-0547">Nucleotide-binding</keyword>
<protein>
    <submittedName>
        <fullName evidence="12">Type I secretion system permease/ATPase</fullName>
    </submittedName>
</protein>
<dbReference type="PROSITE" id="PS00211">
    <property type="entry name" value="ABC_TRANSPORTER_1"/>
    <property type="match status" value="1"/>
</dbReference>
<dbReference type="Gene3D" id="1.20.1560.10">
    <property type="entry name" value="ABC transporter type 1, transmembrane domain"/>
    <property type="match status" value="1"/>
</dbReference>
<keyword evidence="4 9" id="KW-0812">Transmembrane</keyword>
<dbReference type="PANTHER" id="PTHR24221:SF248">
    <property type="entry name" value="ABC TRANSPORTER TRANSMEMBRANE REGION"/>
    <property type="match status" value="1"/>
</dbReference>
<evidence type="ECO:0000256" key="4">
    <source>
        <dbReference type="ARBA" id="ARBA00022692"/>
    </source>
</evidence>
<dbReference type="InterPro" id="IPR036640">
    <property type="entry name" value="ABC1_TM_sf"/>
</dbReference>
<keyword evidence="8 9" id="KW-0472">Membrane</keyword>
<dbReference type="GO" id="GO:0030253">
    <property type="term" value="P:protein secretion by the type I secretion system"/>
    <property type="evidence" value="ECO:0007669"/>
    <property type="project" value="InterPro"/>
</dbReference>
<dbReference type="Gene3D" id="3.40.50.300">
    <property type="entry name" value="P-loop containing nucleotide triphosphate hydrolases"/>
    <property type="match status" value="1"/>
</dbReference>
<comment type="caution">
    <text evidence="12">The sequence shown here is derived from an EMBL/GenBank/DDBJ whole genome shotgun (WGS) entry which is preliminary data.</text>
</comment>
<dbReference type="GO" id="GO:0030256">
    <property type="term" value="C:type I protein secretion system complex"/>
    <property type="evidence" value="ECO:0007669"/>
    <property type="project" value="InterPro"/>
</dbReference>
<dbReference type="InterPro" id="IPR010128">
    <property type="entry name" value="ATPase_T1SS_PrtD-like"/>
</dbReference>
<dbReference type="GO" id="GO:0016887">
    <property type="term" value="F:ATP hydrolysis activity"/>
    <property type="evidence" value="ECO:0007669"/>
    <property type="project" value="InterPro"/>
</dbReference>
<keyword evidence="3" id="KW-1003">Cell membrane</keyword>
<dbReference type="Proteomes" id="UP000552954">
    <property type="component" value="Unassembled WGS sequence"/>
</dbReference>
<feature type="transmembrane region" description="Helical" evidence="9">
    <location>
        <begin position="60"/>
        <end position="80"/>
    </location>
</feature>
<name>A0A849KIM8_9BURK</name>
<proteinExistence type="predicted"/>
<sequence>MAAPPPAVSRMHTELGQAYLKHKHAFLALAGFSLVTNLLGLVPSLYMLQVYDRVLTSRNHGTLWAVSLIALGLLVLLAALEWVRAHALIRIGNSVERDFNQRLFSATFQQSLRTPGANAAQALGDFTAIRQFVTGNGAAFFDLPWAPIYLAVCFLLHPLLGFVALAGLVVSVLLALVSSRLTQPALDQAQKSAIRASLFASNNLRNAEAIQAMGMLGNMRARWARFNGELLRQQSLASDRAAVMTAISKNFRIAMQSVILGTGAWLVIEGTATPGAMIAASILMGRALGPVDQAIGAWKQVVATRAAWDRLTAILQAHAEPAESLSLPAPRGVLTVEGLVAAPPGAAAPVLKGVSFAAQPGEVTGVVGPSASGKSTLARLLVGVWPGAAGKVRLDGADVFAWNKLELGPHLGYLPQDVEIFEGTVAENICRFGALDSERIVAAAQMAGVHEMILRLPQGYETPLGVGGSALSAGQRQRVALARALYGEPALVVLDEPNSNLDEAGDAALLQALRRLKQLGKTVVVVTHRSQVLQAVDKLLLLNDGQVVAFGPRDAVLQKLAAARGDAGPRAPAPGALQADPA</sequence>
<evidence type="ECO:0000256" key="5">
    <source>
        <dbReference type="ARBA" id="ARBA00022741"/>
    </source>
</evidence>
<dbReference type="GO" id="GO:0034040">
    <property type="term" value="F:ATPase-coupled lipid transmembrane transporter activity"/>
    <property type="evidence" value="ECO:0007669"/>
    <property type="project" value="TreeGrafter"/>
</dbReference>
<dbReference type="SUPFAM" id="SSF90123">
    <property type="entry name" value="ABC transporter transmembrane region"/>
    <property type="match status" value="1"/>
</dbReference>
<dbReference type="Pfam" id="PF00664">
    <property type="entry name" value="ABC_membrane"/>
    <property type="match status" value="1"/>
</dbReference>
<evidence type="ECO:0000259" key="11">
    <source>
        <dbReference type="PROSITE" id="PS50929"/>
    </source>
</evidence>
<dbReference type="InterPro" id="IPR027417">
    <property type="entry name" value="P-loop_NTPase"/>
</dbReference>
<feature type="domain" description="ABC transmembrane type-1" evidence="11">
    <location>
        <begin position="27"/>
        <end position="303"/>
    </location>
</feature>
<evidence type="ECO:0000256" key="7">
    <source>
        <dbReference type="ARBA" id="ARBA00022989"/>
    </source>
</evidence>
<reference evidence="12 13" key="2">
    <citation type="submission" date="2020-06" db="EMBL/GenBank/DDBJ databases">
        <title>Ramlibacter rhizophilus sp. nov., isolated from rhizosphere soil of national flower Mugunghwa from South Korea.</title>
        <authorList>
            <person name="Zheng-Fei Y."/>
            <person name="Huan T."/>
        </authorList>
    </citation>
    <scope>NUCLEOTIDE SEQUENCE [LARGE SCALE GENOMIC DNA]</scope>
    <source>
        <strain evidence="12 13">B156</strain>
    </source>
</reference>
<keyword evidence="6" id="KW-0067">ATP-binding</keyword>
<evidence type="ECO:0000313" key="12">
    <source>
        <dbReference type="EMBL" id="NNU44431.1"/>
    </source>
</evidence>
<evidence type="ECO:0000256" key="8">
    <source>
        <dbReference type="ARBA" id="ARBA00023136"/>
    </source>
</evidence>
<keyword evidence="2" id="KW-0813">Transport</keyword>
<evidence type="ECO:0000256" key="2">
    <source>
        <dbReference type="ARBA" id="ARBA00022448"/>
    </source>
</evidence>
<dbReference type="GO" id="GO:0005886">
    <property type="term" value="C:plasma membrane"/>
    <property type="evidence" value="ECO:0007669"/>
    <property type="project" value="UniProtKB-SubCell"/>
</dbReference>
<evidence type="ECO:0000259" key="10">
    <source>
        <dbReference type="PROSITE" id="PS50893"/>
    </source>
</evidence>